<keyword evidence="1 2" id="KW-0732">Signal</keyword>
<feature type="signal peptide" evidence="2">
    <location>
        <begin position="1"/>
        <end position="21"/>
    </location>
</feature>
<dbReference type="Gene3D" id="3.40.190.10">
    <property type="entry name" value="Periplasmic binding protein-like II"/>
    <property type="match status" value="2"/>
</dbReference>
<sequence>MKMKKLLSVSIAAVMTVGMLAGCGGDKSSTSSENYQDNDEKLTLKWLGYPRNPGAEEGTIPEKAIEEKFNVEIQPLFYEENKYQDKKVMLMAGGEIPDLIYELDPLHVFNDVDQDFVVEVPYDTIKQYAPQYFDYITDYAPAAWIYSRYQDKNWGVPNVNHSHMLSKTAAYRKDWLDKFNLDVPKTLDDMHTALYQFANGDPDGNGKKDTYGISVGSTHYQSYFSEIFGAYGCLPFDWQEVDGKIVYGGLTDECKEALKTLATWYSEGIIHPDFVLGQADADKWNSGTLGYMTTQYNDPNDKNAIQNTVKENNPKAQVAIGFLPTGPDGKSGTRAWGRACHVVSFGNTEGHGAKVPRMLKIFEGMFTDFDFYTTLKIGNEGESWEKAPEDTTKANNFVMLPGYGAETADETRIAGLSSDFAGPGMFTPVATTYENYASTRSDAWNAWAKEWTDEKYSLTDYFFKVDVVPSSADYIIDLRTKQMSIMSEIIQGVKSIDAYSEFEKIWESGGGQVLTKEANELKDELHDVYAEIGVKQ</sequence>
<evidence type="ECO:0008006" key="5">
    <source>
        <dbReference type="Google" id="ProtNLM"/>
    </source>
</evidence>
<evidence type="ECO:0000256" key="1">
    <source>
        <dbReference type="ARBA" id="ARBA00022729"/>
    </source>
</evidence>
<dbReference type="EMBL" id="JACRSU010000003">
    <property type="protein sequence ID" value="MBC8541154.1"/>
    <property type="molecule type" value="Genomic_DNA"/>
</dbReference>
<reference evidence="3" key="1">
    <citation type="submission" date="2020-08" db="EMBL/GenBank/DDBJ databases">
        <title>Genome public.</title>
        <authorList>
            <person name="Liu C."/>
            <person name="Sun Q."/>
        </authorList>
    </citation>
    <scope>NUCLEOTIDE SEQUENCE</scope>
    <source>
        <strain evidence="3">H8</strain>
    </source>
</reference>
<comment type="caution">
    <text evidence="3">The sequence shown here is derived from an EMBL/GenBank/DDBJ whole genome shotgun (WGS) entry which is preliminary data.</text>
</comment>
<dbReference type="SUPFAM" id="SSF53850">
    <property type="entry name" value="Periplasmic binding protein-like II"/>
    <property type="match status" value="1"/>
</dbReference>
<dbReference type="PANTHER" id="PTHR43649:SF33">
    <property type="entry name" value="POLYGALACTURONAN_RHAMNOGALACTURONAN-BINDING PROTEIN YTCQ"/>
    <property type="match status" value="1"/>
</dbReference>
<dbReference type="PANTHER" id="PTHR43649">
    <property type="entry name" value="ARABINOSE-BINDING PROTEIN-RELATED"/>
    <property type="match status" value="1"/>
</dbReference>
<evidence type="ECO:0000313" key="3">
    <source>
        <dbReference type="EMBL" id="MBC8541154.1"/>
    </source>
</evidence>
<organism evidence="3 4">
    <name type="scientific">Congzhengia minquanensis</name>
    <dbReference type="NCBI Taxonomy" id="2763657"/>
    <lineage>
        <taxon>Bacteria</taxon>
        <taxon>Bacillati</taxon>
        <taxon>Bacillota</taxon>
        <taxon>Clostridia</taxon>
        <taxon>Eubacteriales</taxon>
        <taxon>Oscillospiraceae</taxon>
        <taxon>Congzhengia</taxon>
    </lineage>
</organism>
<dbReference type="Proteomes" id="UP000611762">
    <property type="component" value="Unassembled WGS sequence"/>
</dbReference>
<dbReference type="RefSeq" id="WP_249313057.1">
    <property type="nucleotide sequence ID" value="NZ_JACRSU010000003.1"/>
</dbReference>
<proteinExistence type="predicted"/>
<name>A0A926DPV1_9FIRM</name>
<protein>
    <recommendedName>
        <fullName evidence="5">Extracellular solute-binding protein</fullName>
    </recommendedName>
</protein>
<dbReference type="InterPro" id="IPR050490">
    <property type="entry name" value="Bact_solute-bd_prot1"/>
</dbReference>
<evidence type="ECO:0000256" key="2">
    <source>
        <dbReference type="SAM" id="SignalP"/>
    </source>
</evidence>
<evidence type="ECO:0000313" key="4">
    <source>
        <dbReference type="Proteomes" id="UP000611762"/>
    </source>
</evidence>
<gene>
    <name evidence="3" type="ORF">H8698_09230</name>
</gene>
<accession>A0A926DPV1</accession>
<dbReference type="PROSITE" id="PS51257">
    <property type="entry name" value="PROKAR_LIPOPROTEIN"/>
    <property type="match status" value="1"/>
</dbReference>
<feature type="chain" id="PRO_5039578871" description="Extracellular solute-binding protein" evidence="2">
    <location>
        <begin position="22"/>
        <end position="536"/>
    </location>
</feature>
<dbReference type="AlphaFoldDB" id="A0A926DPV1"/>
<keyword evidence="4" id="KW-1185">Reference proteome</keyword>